<feature type="compositionally biased region" description="Low complexity" evidence="1">
    <location>
        <begin position="16"/>
        <end position="31"/>
    </location>
</feature>
<feature type="region of interest" description="Disordered" evidence="1">
    <location>
        <begin position="14"/>
        <end position="50"/>
    </location>
</feature>
<sequence>MVIGAGALYYQKQANQPQTSNSSVSSQSSTTKHAKKSTKAVINKPKSPRELHYNPQKMQQLFNEQLATYTGGPSSVVQADFYNWAAQYGQGMGFAVTDWIFSPTNNTTSAWYAKAPNGLMQVTNAGAYHQFKLHLLGGVVFFTSLQKQIGAVPKQQLQTGGTSYAGYAPQVNLALPIYKYLLGDDGVVYEVDNATSPLVGFGQVGLNGQPDGQNATPVNGQIFVSPDKNAQKAYQQILKPYQD</sequence>
<organism evidence="2 3">
    <name type="scientific">Periweissella ghanensis</name>
    <dbReference type="NCBI Taxonomy" id="467997"/>
    <lineage>
        <taxon>Bacteria</taxon>
        <taxon>Bacillati</taxon>
        <taxon>Bacillota</taxon>
        <taxon>Bacilli</taxon>
        <taxon>Lactobacillales</taxon>
        <taxon>Lactobacillaceae</taxon>
        <taxon>Periweissella</taxon>
    </lineage>
</organism>
<protein>
    <submittedName>
        <fullName evidence="2">Uncharacterized protein</fullName>
    </submittedName>
</protein>
<proteinExistence type="predicted"/>
<keyword evidence="3" id="KW-1185">Reference proteome</keyword>
<dbReference type="Proteomes" id="UP000789719">
    <property type="component" value="Unassembled WGS sequence"/>
</dbReference>
<gene>
    <name evidence="2" type="ORF">WGH24286_01409</name>
</gene>
<name>A0ABM8ZBU0_9LACO</name>
<evidence type="ECO:0000256" key="1">
    <source>
        <dbReference type="SAM" id="MobiDB-lite"/>
    </source>
</evidence>
<evidence type="ECO:0000313" key="2">
    <source>
        <dbReference type="EMBL" id="CAH0418966.1"/>
    </source>
</evidence>
<comment type="caution">
    <text evidence="2">The sequence shown here is derived from an EMBL/GenBank/DDBJ whole genome shotgun (WGS) entry which is preliminary data.</text>
</comment>
<evidence type="ECO:0000313" key="3">
    <source>
        <dbReference type="Proteomes" id="UP000789719"/>
    </source>
</evidence>
<reference evidence="2 3" key="1">
    <citation type="submission" date="2021-11" db="EMBL/GenBank/DDBJ databases">
        <authorList>
            <person name="Depoorter E."/>
        </authorList>
    </citation>
    <scope>NUCLEOTIDE SEQUENCE [LARGE SCALE GENOMIC DNA]</scope>
    <source>
        <strain evidence="2 3">LMG 24286</strain>
    </source>
</reference>
<dbReference type="EMBL" id="CAKKNT010000020">
    <property type="protein sequence ID" value="CAH0418966.1"/>
    <property type="molecule type" value="Genomic_DNA"/>
</dbReference>
<accession>A0ABM8ZBU0</accession>